<dbReference type="Proteomes" id="UP001374535">
    <property type="component" value="Chromosome 10"/>
</dbReference>
<gene>
    <name evidence="1" type="ORF">V8G54_033267</name>
</gene>
<organism evidence="1 2">
    <name type="scientific">Vigna mungo</name>
    <name type="common">Black gram</name>
    <name type="synonym">Phaseolus mungo</name>
    <dbReference type="NCBI Taxonomy" id="3915"/>
    <lineage>
        <taxon>Eukaryota</taxon>
        <taxon>Viridiplantae</taxon>
        <taxon>Streptophyta</taxon>
        <taxon>Embryophyta</taxon>
        <taxon>Tracheophyta</taxon>
        <taxon>Spermatophyta</taxon>
        <taxon>Magnoliopsida</taxon>
        <taxon>eudicotyledons</taxon>
        <taxon>Gunneridae</taxon>
        <taxon>Pentapetalae</taxon>
        <taxon>rosids</taxon>
        <taxon>fabids</taxon>
        <taxon>Fabales</taxon>
        <taxon>Fabaceae</taxon>
        <taxon>Papilionoideae</taxon>
        <taxon>50 kb inversion clade</taxon>
        <taxon>NPAAA clade</taxon>
        <taxon>indigoferoid/millettioid clade</taxon>
        <taxon>Phaseoleae</taxon>
        <taxon>Vigna</taxon>
    </lineage>
</organism>
<reference evidence="1 2" key="1">
    <citation type="journal article" date="2023" name="Life. Sci Alliance">
        <title>Evolutionary insights into 3D genome organization and epigenetic landscape of Vigna mungo.</title>
        <authorList>
            <person name="Junaid A."/>
            <person name="Singh B."/>
            <person name="Bhatia S."/>
        </authorList>
    </citation>
    <scope>NUCLEOTIDE SEQUENCE [LARGE SCALE GENOMIC DNA]</scope>
    <source>
        <strain evidence="1">Urdbean</strain>
    </source>
</reference>
<name>A0AAQ3MMM2_VIGMU</name>
<evidence type="ECO:0000313" key="1">
    <source>
        <dbReference type="EMBL" id="WVY94179.1"/>
    </source>
</evidence>
<dbReference type="EMBL" id="CP144691">
    <property type="protein sequence ID" value="WVY94179.1"/>
    <property type="molecule type" value="Genomic_DNA"/>
</dbReference>
<dbReference type="AlphaFoldDB" id="A0AAQ3MMM2"/>
<evidence type="ECO:0000313" key="2">
    <source>
        <dbReference type="Proteomes" id="UP001374535"/>
    </source>
</evidence>
<sequence>MNGRDGLTKTCHGTTYDTFTDINTSEETSHGCQQSDVFHFTSKNPDPSKSPTFTFDITSKGWSHMVLPSQDETLDISLLDLLYFMWLFTNCPAAIADISDSSPARTDPATMVAKTLEFDP</sequence>
<keyword evidence="2" id="KW-1185">Reference proteome</keyword>
<accession>A0AAQ3MMM2</accession>
<proteinExistence type="predicted"/>
<feature type="non-terminal residue" evidence="1">
    <location>
        <position position="120"/>
    </location>
</feature>
<protein>
    <submittedName>
        <fullName evidence="1">Uncharacterized protein</fullName>
    </submittedName>
</protein>